<accession>A0ABU2E4R4</accession>
<dbReference type="InterPro" id="IPR052021">
    <property type="entry name" value="Type-I_RS_S_subunit"/>
</dbReference>
<dbReference type="Pfam" id="PF01420">
    <property type="entry name" value="Methylase_S"/>
    <property type="match status" value="2"/>
</dbReference>
<feature type="domain" description="Type I restriction modification DNA specificity" evidence="4">
    <location>
        <begin position="79"/>
        <end position="200"/>
    </location>
</feature>
<dbReference type="Proteomes" id="UP001248067">
    <property type="component" value="Unassembled WGS sequence"/>
</dbReference>
<keyword evidence="6" id="KW-1185">Reference proteome</keyword>
<dbReference type="SUPFAM" id="SSF116734">
    <property type="entry name" value="DNA methylase specificity domain"/>
    <property type="match status" value="2"/>
</dbReference>
<evidence type="ECO:0000256" key="3">
    <source>
        <dbReference type="ARBA" id="ARBA00023125"/>
    </source>
</evidence>
<comment type="caution">
    <text evidence="5">The sequence shown here is derived from an EMBL/GenBank/DDBJ whole genome shotgun (WGS) entry which is preliminary data.</text>
</comment>
<dbReference type="Gene3D" id="1.10.287.1120">
    <property type="entry name" value="Bipartite methylase S protein"/>
    <property type="match status" value="1"/>
</dbReference>
<protein>
    <recommendedName>
        <fullName evidence="4">Type I restriction modification DNA specificity domain-containing protein</fullName>
    </recommendedName>
</protein>
<keyword evidence="3" id="KW-0238">DNA-binding</keyword>
<gene>
    <name evidence="5" type="ORF">FEQ00_03119</name>
</gene>
<evidence type="ECO:0000256" key="1">
    <source>
        <dbReference type="ARBA" id="ARBA00010923"/>
    </source>
</evidence>
<dbReference type="InterPro" id="IPR044946">
    <property type="entry name" value="Restrct_endonuc_typeI_TRD_sf"/>
</dbReference>
<dbReference type="PANTHER" id="PTHR30408:SF12">
    <property type="entry name" value="TYPE I RESTRICTION ENZYME MJAVIII SPECIFICITY SUBUNIT"/>
    <property type="match status" value="1"/>
</dbReference>
<dbReference type="Gene3D" id="3.90.220.20">
    <property type="entry name" value="DNA methylase specificity domains"/>
    <property type="match status" value="2"/>
</dbReference>
<dbReference type="RefSeq" id="WP_244131353.1">
    <property type="nucleotide sequence ID" value="NZ_CADFDQ010000005.1"/>
</dbReference>
<evidence type="ECO:0000313" key="5">
    <source>
        <dbReference type="EMBL" id="MDR8754696.1"/>
    </source>
</evidence>
<organism evidence="5 6">
    <name type="scientific">Burkholderia pseudomultivorans</name>
    <dbReference type="NCBI Taxonomy" id="1207504"/>
    <lineage>
        <taxon>Bacteria</taxon>
        <taxon>Pseudomonadati</taxon>
        <taxon>Pseudomonadota</taxon>
        <taxon>Betaproteobacteria</taxon>
        <taxon>Burkholderiales</taxon>
        <taxon>Burkholderiaceae</taxon>
        <taxon>Burkholderia</taxon>
        <taxon>Burkholderia cepacia complex</taxon>
    </lineage>
</organism>
<evidence type="ECO:0000256" key="2">
    <source>
        <dbReference type="ARBA" id="ARBA00022747"/>
    </source>
</evidence>
<evidence type="ECO:0000259" key="4">
    <source>
        <dbReference type="Pfam" id="PF01420"/>
    </source>
</evidence>
<dbReference type="PANTHER" id="PTHR30408">
    <property type="entry name" value="TYPE-1 RESTRICTION ENZYME ECOKI SPECIFICITY PROTEIN"/>
    <property type="match status" value="1"/>
</dbReference>
<comment type="similarity">
    <text evidence="1">Belongs to the type-I restriction system S methylase family.</text>
</comment>
<dbReference type="CDD" id="cd17524">
    <property type="entry name" value="RMtype1_S_EcoUTORF5051P-TRD2-CR2_like"/>
    <property type="match status" value="1"/>
</dbReference>
<proteinExistence type="inferred from homology"/>
<dbReference type="EMBL" id="VJSY01000021">
    <property type="protein sequence ID" value="MDR8754696.1"/>
    <property type="molecule type" value="Genomic_DNA"/>
</dbReference>
<name>A0ABU2E4R4_9BURK</name>
<reference evidence="5 6" key="1">
    <citation type="submission" date="2019-06" db="EMBL/GenBank/DDBJ databases">
        <title>Evolution of Burkholderia multivorans in the lungs of Cystic Fibrosis patients.</title>
        <authorList>
            <person name="Moreira L.M."/>
        </authorList>
    </citation>
    <scope>NUCLEOTIDE SEQUENCE [LARGE SCALE GENOMIC DNA]</scope>
    <source>
        <strain evidence="5 6">VC13239</strain>
    </source>
</reference>
<keyword evidence="2" id="KW-0680">Restriction system</keyword>
<evidence type="ECO:0000313" key="6">
    <source>
        <dbReference type="Proteomes" id="UP001248067"/>
    </source>
</evidence>
<dbReference type="InterPro" id="IPR000055">
    <property type="entry name" value="Restrct_endonuc_typeI_TRD"/>
</dbReference>
<feature type="domain" description="Type I restriction modification DNA specificity" evidence="4">
    <location>
        <begin position="251"/>
        <end position="407"/>
    </location>
</feature>
<sequence length="429" mass="48890">MSEENSEKTALVPRLRFPEFRETGEWRIEALGKLAKRCTKKNSEGEHKRVLTNSAEYGVIDQRDYFDKDIANQGNLEGYYIVEKGDYVYNPRISASAPVGPISRNNVGTGVMSPLYTVFRFIGSGNDFFAHYFKSTHWHQYMRQASSTGARHDRMSITNDDFMNMPLPVSEPKEQQKIADSLSSLDELIAAEKQKLDTLKVHKTGLMNQIFPRDGETVPRVRFPEVRDAEEWESKPFDRLVVTSFYGTSSSTSENGQYPVLRMGNMIDGRLDFSNLVYIDLDPESFEKIRLIRGDILLNRTNSPDLVGKISMFDRDIECISASYIVAYRLDKEQIAPAFCNFMLNTKQYQLKIKALARPSISQANINPTTFRNELVVSVPKIAEQQRIVSCLSALDELITAQSQKIDILKTQKKSLMQRLFPVMTEAQA</sequence>